<evidence type="ECO:0000259" key="3">
    <source>
        <dbReference type="SMART" id="SM00420"/>
    </source>
</evidence>
<gene>
    <name evidence="4" type="ORF">CWS01_05140</name>
</gene>
<dbReference type="Proteomes" id="UP000233375">
    <property type="component" value="Unassembled WGS sequence"/>
</dbReference>
<sequence>MDTKQKNTKDKLLHLLKKEAFLTVNDLTDRLKITHMAIRKHLASLEKDGLILSKEEKQAMGRPIQVYFLSNKAEHFFPKNYEGLSIEFLHDIKELYGEESITQLFNKREKRLIEQYSMRMQGKKSSEKVNEMVIIQNEKGYMADLSQIDETTYELMEYNCPLLEIAKEFKIACRCETDMLKKVLETNDIQRTLCRTDGDNLCKFTVEFKST</sequence>
<dbReference type="PANTHER" id="PTHR38600:SF2">
    <property type="entry name" value="SLL0088 PROTEIN"/>
    <property type="match status" value="1"/>
</dbReference>
<proteinExistence type="predicted"/>
<dbReference type="GO" id="GO:0003700">
    <property type="term" value="F:DNA-binding transcription factor activity"/>
    <property type="evidence" value="ECO:0007669"/>
    <property type="project" value="InterPro"/>
</dbReference>
<protein>
    <submittedName>
        <fullName evidence="4">Transcriptional regulator</fullName>
    </submittedName>
</protein>
<dbReference type="Pfam" id="PF08220">
    <property type="entry name" value="HTH_DeoR"/>
    <property type="match status" value="1"/>
</dbReference>
<evidence type="ECO:0000313" key="5">
    <source>
        <dbReference type="Proteomes" id="UP000233375"/>
    </source>
</evidence>
<feature type="domain" description="HTH deoR-type" evidence="3">
    <location>
        <begin position="9"/>
        <end position="53"/>
    </location>
</feature>
<evidence type="ECO:0000256" key="1">
    <source>
        <dbReference type="ARBA" id="ARBA00023015"/>
    </source>
</evidence>
<dbReference type="AlphaFoldDB" id="A0A2N0Z555"/>
<dbReference type="OrthoDB" id="155998at2"/>
<evidence type="ECO:0000313" key="4">
    <source>
        <dbReference type="EMBL" id="PKG24646.1"/>
    </source>
</evidence>
<organism evidence="4 5">
    <name type="scientific">Niallia nealsonii</name>
    <dbReference type="NCBI Taxonomy" id="115979"/>
    <lineage>
        <taxon>Bacteria</taxon>
        <taxon>Bacillati</taxon>
        <taxon>Bacillota</taxon>
        <taxon>Bacilli</taxon>
        <taxon>Bacillales</taxon>
        <taxon>Bacillaceae</taxon>
        <taxon>Niallia</taxon>
    </lineage>
</organism>
<evidence type="ECO:0000256" key="2">
    <source>
        <dbReference type="ARBA" id="ARBA00023163"/>
    </source>
</evidence>
<accession>A0A2N0Z555</accession>
<dbReference type="Gene3D" id="1.10.10.10">
    <property type="entry name" value="Winged helix-like DNA-binding domain superfamily/Winged helix DNA-binding domain"/>
    <property type="match status" value="1"/>
</dbReference>
<dbReference type="InterPro" id="IPR036390">
    <property type="entry name" value="WH_DNA-bd_sf"/>
</dbReference>
<keyword evidence="1" id="KW-0805">Transcription regulation</keyword>
<comment type="caution">
    <text evidence="4">The sequence shown here is derived from an EMBL/GenBank/DDBJ whole genome shotgun (WGS) entry which is preliminary data.</text>
</comment>
<dbReference type="SMART" id="SM00420">
    <property type="entry name" value="HTH_DEOR"/>
    <property type="match status" value="1"/>
</dbReference>
<dbReference type="RefSeq" id="WP_101176024.1">
    <property type="nucleotide sequence ID" value="NZ_PISE01000011.1"/>
</dbReference>
<keyword evidence="2" id="KW-0804">Transcription</keyword>
<dbReference type="SUPFAM" id="SSF46785">
    <property type="entry name" value="Winged helix' DNA-binding domain"/>
    <property type="match status" value="1"/>
</dbReference>
<keyword evidence="5" id="KW-1185">Reference proteome</keyword>
<reference evidence="4 5" key="1">
    <citation type="journal article" date="2003" name="Int. J. Syst. Evol. Microbiol.">
        <title>Bacillus nealsonii sp. nov., isolated from a spacecraft-assembly facility, whose spores are gamma-radiation resistant.</title>
        <authorList>
            <person name="Venkateswaran K."/>
            <person name="Kempf M."/>
            <person name="Chen F."/>
            <person name="Satomi M."/>
            <person name="Nicholson W."/>
            <person name="Kern R."/>
        </authorList>
    </citation>
    <scope>NUCLEOTIDE SEQUENCE [LARGE SCALE GENOMIC DNA]</scope>
    <source>
        <strain evidence="4 5">FO-92</strain>
    </source>
</reference>
<name>A0A2N0Z555_9BACI</name>
<dbReference type="InterPro" id="IPR036388">
    <property type="entry name" value="WH-like_DNA-bd_sf"/>
</dbReference>
<dbReference type="EMBL" id="PISE01000011">
    <property type="protein sequence ID" value="PKG24646.1"/>
    <property type="molecule type" value="Genomic_DNA"/>
</dbReference>
<dbReference type="PANTHER" id="PTHR38600">
    <property type="entry name" value="TRANSCRIPTIONAL REGULATORY PROTEIN"/>
    <property type="match status" value="1"/>
</dbReference>
<dbReference type="InterPro" id="IPR001034">
    <property type="entry name" value="DeoR_HTH"/>
</dbReference>